<proteinExistence type="predicted"/>
<name>A0A146KAK2_9EUKA</name>
<dbReference type="EMBL" id="GDID01002753">
    <property type="protein sequence ID" value="JAP93853.1"/>
    <property type="molecule type" value="Transcribed_RNA"/>
</dbReference>
<accession>A0A146KAK2</accession>
<protein>
    <submittedName>
        <fullName evidence="1">Uncharacterized protein</fullName>
    </submittedName>
</protein>
<gene>
    <name evidence="1" type="ORF">TPC1_13695</name>
</gene>
<sequence length="113" mass="13504">MSFAQLVRNSQLIENVMGQKQRPEYHPTIQKQTTHHQAIMHLSDHENHAFDHYWRRPLPQKLKFVLDPKVKSKSDEIEIEKQRKEDEKLVRELKDREPSDDLVIEGVKKAKKK</sequence>
<evidence type="ECO:0000313" key="1">
    <source>
        <dbReference type="EMBL" id="JAP93853.1"/>
    </source>
</evidence>
<organism evidence="1">
    <name type="scientific">Trepomonas sp. PC1</name>
    <dbReference type="NCBI Taxonomy" id="1076344"/>
    <lineage>
        <taxon>Eukaryota</taxon>
        <taxon>Metamonada</taxon>
        <taxon>Diplomonadida</taxon>
        <taxon>Hexamitidae</taxon>
        <taxon>Hexamitinae</taxon>
        <taxon>Trepomonas</taxon>
    </lineage>
</organism>
<dbReference type="AlphaFoldDB" id="A0A146KAK2"/>
<reference evidence="1" key="1">
    <citation type="submission" date="2015-07" db="EMBL/GenBank/DDBJ databases">
        <title>Adaptation to a free-living lifestyle via gene acquisitions in the diplomonad Trepomonas sp. PC1.</title>
        <authorList>
            <person name="Xu F."/>
            <person name="Jerlstrom-Hultqvist J."/>
            <person name="Kolisko M."/>
            <person name="Simpson A.G.B."/>
            <person name="Roger A.J."/>
            <person name="Svard S.G."/>
            <person name="Andersson J.O."/>
        </authorList>
    </citation>
    <scope>NUCLEOTIDE SEQUENCE</scope>
    <source>
        <strain evidence="1">PC1</strain>
    </source>
</reference>